<comment type="activity regulation">
    <text evidence="9">Activated by a monovalent cation that binds near, but not in, the active site. The most likely occupant of the site in vivo is potassium. Ion binding induces a conformational change that may alter substrate affinity.</text>
</comment>
<evidence type="ECO:0000256" key="1">
    <source>
        <dbReference type="ARBA" id="ARBA00022679"/>
    </source>
</evidence>
<feature type="binding site" evidence="9">
    <location>
        <position position="268"/>
    </location>
    <ligand>
        <name>K(+)</name>
        <dbReference type="ChEBI" id="CHEBI:29103"/>
    </ligand>
</feature>
<evidence type="ECO:0000256" key="8">
    <source>
        <dbReference type="ARBA" id="ARBA00023277"/>
    </source>
</evidence>
<dbReference type="GO" id="GO:0019303">
    <property type="term" value="P:D-ribose catabolic process"/>
    <property type="evidence" value="ECO:0007669"/>
    <property type="project" value="UniProtKB-UniRule"/>
</dbReference>
<keyword evidence="2 9" id="KW-0479">Metal-binding</keyword>
<feature type="domain" description="Carbohydrate kinase PfkB" evidence="10">
    <location>
        <begin position="6"/>
        <end position="280"/>
    </location>
</feature>
<comment type="similarity">
    <text evidence="9">Belongs to the carbohydrate kinase PfkB family. Ribokinase subfamily.</text>
</comment>
<dbReference type="InterPro" id="IPR011611">
    <property type="entry name" value="PfkB_dom"/>
</dbReference>
<dbReference type="InterPro" id="IPR011877">
    <property type="entry name" value="Ribokinase"/>
</dbReference>
<dbReference type="InterPro" id="IPR029056">
    <property type="entry name" value="Ribokinase-like"/>
</dbReference>
<dbReference type="CDD" id="cd01174">
    <property type="entry name" value="ribokinase"/>
    <property type="match status" value="1"/>
</dbReference>
<proteinExistence type="inferred from homology"/>
<evidence type="ECO:0000259" key="10">
    <source>
        <dbReference type="Pfam" id="PF00294"/>
    </source>
</evidence>
<feature type="binding site" evidence="9">
    <location>
        <position position="136"/>
    </location>
    <ligand>
        <name>substrate</name>
    </ligand>
</feature>
<dbReference type="Gene3D" id="3.40.1190.20">
    <property type="match status" value="1"/>
</dbReference>
<evidence type="ECO:0000256" key="3">
    <source>
        <dbReference type="ARBA" id="ARBA00022741"/>
    </source>
</evidence>
<reference evidence="11 12" key="1">
    <citation type="submission" date="2019-06" db="EMBL/GenBank/DDBJ databases">
        <title>A novel species of marine bacteria.</title>
        <authorList>
            <person name="Wang Y."/>
        </authorList>
    </citation>
    <scope>NUCLEOTIDE SEQUENCE [LARGE SCALE GENOMIC DNA]</scope>
    <source>
        <strain evidence="11 12">MA1-10</strain>
    </source>
</reference>
<feature type="binding site" evidence="9">
    <location>
        <begin position="38"/>
        <end position="42"/>
    </location>
    <ligand>
        <name>substrate</name>
    </ligand>
</feature>
<feature type="binding site" evidence="9">
    <location>
        <position position="273"/>
    </location>
    <ligand>
        <name>K(+)</name>
        <dbReference type="ChEBI" id="CHEBI:29103"/>
    </ligand>
</feature>
<dbReference type="PRINTS" id="PR00990">
    <property type="entry name" value="RIBOKINASE"/>
</dbReference>
<keyword evidence="8 9" id="KW-0119">Carbohydrate metabolism</keyword>
<comment type="caution">
    <text evidence="9">Lacks conserved residue(s) required for the propagation of feature annotation.</text>
</comment>
<evidence type="ECO:0000256" key="7">
    <source>
        <dbReference type="ARBA" id="ARBA00022958"/>
    </source>
</evidence>
<evidence type="ECO:0000313" key="11">
    <source>
        <dbReference type="EMBL" id="TQV66581.1"/>
    </source>
</evidence>
<dbReference type="GO" id="GO:0046872">
    <property type="term" value="F:metal ion binding"/>
    <property type="evidence" value="ECO:0007669"/>
    <property type="project" value="UniProtKB-KW"/>
</dbReference>
<organism evidence="11 12">
    <name type="scientific">Aliiroseovarius halocynthiae</name>
    <dbReference type="NCBI Taxonomy" id="985055"/>
    <lineage>
        <taxon>Bacteria</taxon>
        <taxon>Pseudomonadati</taxon>
        <taxon>Pseudomonadota</taxon>
        <taxon>Alphaproteobacteria</taxon>
        <taxon>Rhodobacterales</taxon>
        <taxon>Paracoccaceae</taxon>
        <taxon>Aliiroseovarius</taxon>
    </lineage>
</organism>
<evidence type="ECO:0000256" key="9">
    <source>
        <dbReference type="HAMAP-Rule" id="MF_01987"/>
    </source>
</evidence>
<comment type="function">
    <text evidence="9">Catalyzes the phosphorylation of ribose at O-5 in a reaction requiring ATP and magnesium. The resulting D-ribose-5-phosphate can then be used either for sythesis of nucleotides, histidine, and tryptophan, or as a component of the pentose phosphate pathway.</text>
</comment>
<evidence type="ECO:0000256" key="5">
    <source>
        <dbReference type="ARBA" id="ARBA00022840"/>
    </source>
</evidence>
<sequence length="290" mass="29923">MTLFNLGSINIDNFYRVPHMPAPGETLTAQEHAVGLGGKGANQSVAAARAGADVVQIGAVGPDGQWCLDTLKGAGVDTTQVASRTVATGHANIVVDPSGENQIILYSGANHALTVDQIDAALAHGTPTDTLILQNETNMIVEAAKVARARGMRVIYSAAPFVAADAKAMLPHTDMLVLNQVEAQQLTDALGKTIADLNLPVVLITKGSEGAVWIESGVETAQVSAFPVTPVDTTGAGDCFIGYVAAGLDQGMTPEHAMRLGAAASAIKVTRFGTADAIPSRDEVDRFLAG</sequence>
<feature type="binding site" evidence="9">
    <location>
        <position position="271"/>
    </location>
    <ligand>
        <name>K(+)</name>
        <dbReference type="ChEBI" id="CHEBI:29103"/>
    </ligand>
</feature>
<gene>
    <name evidence="9" type="primary">rbsK</name>
    <name evidence="11" type="ORF">FIL88_12700</name>
</gene>
<comment type="cofactor">
    <cofactor evidence="9">
        <name>Mg(2+)</name>
        <dbReference type="ChEBI" id="CHEBI:18420"/>
    </cofactor>
    <text evidence="9">Requires a divalent cation, most likely magnesium in vivo, as an electrophilic catalyst to aid phosphoryl group transfer. It is the chelate of the metal and the nucleotide that is the actual substrate.</text>
</comment>
<keyword evidence="4 9" id="KW-0418">Kinase</keyword>
<comment type="subcellular location">
    <subcellularLocation>
        <location evidence="9">Cytoplasm</location>
    </subcellularLocation>
</comment>
<evidence type="ECO:0000256" key="4">
    <source>
        <dbReference type="ARBA" id="ARBA00022777"/>
    </source>
</evidence>
<dbReference type="UniPathway" id="UPA00916">
    <property type="reaction ID" value="UER00889"/>
</dbReference>
<comment type="caution">
    <text evidence="11">The sequence shown here is derived from an EMBL/GenBank/DDBJ whole genome shotgun (WGS) entry which is preliminary data.</text>
</comment>
<name>A0A545SNP5_9RHOB</name>
<dbReference type="Pfam" id="PF00294">
    <property type="entry name" value="PfkB"/>
    <property type="match status" value="1"/>
</dbReference>
<feature type="binding site" evidence="9">
    <location>
        <position position="179"/>
    </location>
    <ligand>
        <name>ATP</name>
        <dbReference type="ChEBI" id="CHEBI:30616"/>
    </ligand>
</feature>
<feature type="binding site" evidence="9">
    <location>
        <position position="232"/>
    </location>
    <ligand>
        <name>K(+)</name>
        <dbReference type="ChEBI" id="CHEBI:29103"/>
    </ligand>
</feature>
<feature type="binding site" evidence="9">
    <location>
        <begin position="205"/>
        <end position="210"/>
    </location>
    <ligand>
        <name>ATP</name>
        <dbReference type="ChEBI" id="CHEBI:30616"/>
    </ligand>
</feature>
<dbReference type="InterPro" id="IPR002139">
    <property type="entry name" value="Ribo/fructo_kinase"/>
</dbReference>
<dbReference type="PANTHER" id="PTHR10584">
    <property type="entry name" value="SUGAR KINASE"/>
    <property type="match status" value="1"/>
</dbReference>
<evidence type="ECO:0000256" key="6">
    <source>
        <dbReference type="ARBA" id="ARBA00022842"/>
    </source>
</evidence>
<dbReference type="RefSeq" id="WP_142854246.1">
    <property type="nucleotide sequence ID" value="NZ_FXWW01000005.1"/>
</dbReference>
<keyword evidence="7 9" id="KW-0630">Potassium</keyword>
<dbReference type="EMBL" id="VICH01000009">
    <property type="protein sequence ID" value="TQV66581.1"/>
    <property type="molecule type" value="Genomic_DNA"/>
</dbReference>
<keyword evidence="12" id="KW-1185">Reference proteome</keyword>
<comment type="subunit">
    <text evidence="9">Homodimer.</text>
</comment>
<accession>A0A545SNP5</accession>
<feature type="binding site" evidence="9">
    <location>
        <begin position="237"/>
        <end position="238"/>
    </location>
    <ligand>
        <name>ATP</name>
        <dbReference type="ChEBI" id="CHEBI:30616"/>
    </ligand>
</feature>
<dbReference type="GO" id="GO:0005524">
    <property type="term" value="F:ATP binding"/>
    <property type="evidence" value="ECO:0007669"/>
    <property type="project" value="UniProtKB-UniRule"/>
</dbReference>
<comment type="catalytic activity">
    <reaction evidence="9">
        <text>D-ribose + ATP = D-ribose 5-phosphate + ADP + H(+)</text>
        <dbReference type="Rhea" id="RHEA:13697"/>
        <dbReference type="ChEBI" id="CHEBI:15378"/>
        <dbReference type="ChEBI" id="CHEBI:30616"/>
        <dbReference type="ChEBI" id="CHEBI:47013"/>
        <dbReference type="ChEBI" id="CHEBI:78346"/>
        <dbReference type="ChEBI" id="CHEBI:456216"/>
        <dbReference type="EC" id="2.7.1.15"/>
    </reaction>
</comment>
<dbReference type="GO" id="GO:0004747">
    <property type="term" value="F:ribokinase activity"/>
    <property type="evidence" value="ECO:0007669"/>
    <property type="project" value="UniProtKB-UniRule"/>
</dbReference>
<protein>
    <recommendedName>
        <fullName evidence="9">Ribokinase</fullName>
        <shortName evidence="9">RK</shortName>
        <ecNumber evidence="9">2.7.1.15</ecNumber>
    </recommendedName>
</protein>
<keyword evidence="5 9" id="KW-0067">ATP-binding</keyword>
<comment type="pathway">
    <text evidence="9">Carbohydrate metabolism; D-ribose degradation; D-ribose 5-phosphate from beta-D-ribopyranose: step 2/2.</text>
</comment>
<dbReference type="EC" id="2.7.1.15" evidence="9"/>
<keyword evidence="9" id="KW-0963">Cytoplasm</keyword>
<keyword evidence="3 9" id="KW-0547">Nucleotide-binding</keyword>
<dbReference type="GO" id="GO:0005737">
    <property type="term" value="C:cytoplasm"/>
    <property type="evidence" value="ECO:0007669"/>
    <property type="project" value="UniProtKB-SubCell"/>
</dbReference>
<feature type="binding site" evidence="9">
    <location>
        <begin position="10"/>
        <end position="12"/>
    </location>
    <ligand>
        <name>substrate</name>
    </ligand>
</feature>
<feature type="active site" description="Proton acceptor" evidence="9">
    <location>
        <position position="238"/>
    </location>
</feature>
<feature type="binding site" evidence="9">
    <location>
        <position position="238"/>
    </location>
    <ligand>
        <name>substrate</name>
    </ligand>
</feature>
<evidence type="ECO:0000313" key="12">
    <source>
        <dbReference type="Proteomes" id="UP000315816"/>
    </source>
</evidence>
<keyword evidence="6 9" id="KW-0460">Magnesium</keyword>
<feature type="binding site" evidence="9">
    <location>
        <position position="234"/>
    </location>
    <ligand>
        <name>K(+)</name>
        <dbReference type="ChEBI" id="CHEBI:29103"/>
    </ligand>
</feature>
<dbReference type="HAMAP" id="MF_01987">
    <property type="entry name" value="Ribokinase"/>
    <property type="match status" value="1"/>
</dbReference>
<keyword evidence="1 9" id="KW-0808">Transferase</keyword>
<dbReference type="PANTHER" id="PTHR10584:SF166">
    <property type="entry name" value="RIBOKINASE"/>
    <property type="match status" value="1"/>
</dbReference>
<dbReference type="SUPFAM" id="SSF53613">
    <property type="entry name" value="Ribokinase-like"/>
    <property type="match status" value="1"/>
</dbReference>
<dbReference type="OrthoDB" id="9775849at2"/>
<dbReference type="Proteomes" id="UP000315816">
    <property type="component" value="Unassembled WGS sequence"/>
</dbReference>
<evidence type="ECO:0000256" key="2">
    <source>
        <dbReference type="ARBA" id="ARBA00022723"/>
    </source>
</evidence>
<dbReference type="AlphaFoldDB" id="A0A545SNP5"/>